<comment type="similarity">
    <text evidence="3 7">Belongs to the type-II 3-dehydroquinase family.</text>
</comment>
<dbReference type="CDD" id="cd00466">
    <property type="entry name" value="DHQase_II"/>
    <property type="match status" value="1"/>
</dbReference>
<feature type="site" description="Transition state stabilizer" evidence="7">
    <location>
        <position position="19"/>
    </location>
</feature>
<evidence type="ECO:0000256" key="5">
    <source>
        <dbReference type="ARBA" id="ARBA00012060"/>
    </source>
</evidence>
<evidence type="ECO:0000313" key="9">
    <source>
        <dbReference type="Proteomes" id="UP001596549"/>
    </source>
</evidence>
<dbReference type="Pfam" id="PF01220">
    <property type="entry name" value="DHquinase_II"/>
    <property type="match status" value="1"/>
</dbReference>
<accession>A0ABW2NID2</accession>
<keyword evidence="7" id="KW-0057">Aromatic amino acid biosynthesis</keyword>
<feature type="binding site" evidence="7">
    <location>
        <position position="75"/>
    </location>
    <ligand>
        <name>substrate</name>
    </ligand>
</feature>
<feature type="active site" description="Proton donor" evidence="7">
    <location>
        <position position="101"/>
    </location>
</feature>
<dbReference type="Proteomes" id="UP001596549">
    <property type="component" value="Unassembled WGS sequence"/>
</dbReference>
<evidence type="ECO:0000313" key="8">
    <source>
        <dbReference type="EMBL" id="MFC7370435.1"/>
    </source>
</evidence>
<dbReference type="SUPFAM" id="SSF52304">
    <property type="entry name" value="Type II 3-dehydroquinate dehydratase"/>
    <property type="match status" value="1"/>
</dbReference>
<keyword evidence="6 7" id="KW-0456">Lyase</keyword>
<reference evidence="9" key="1">
    <citation type="journal article" date="2019" name="Int. J. Syst. Evol. Microbiol.">
        <title>The Global Catalogue of Microorganisms (GCM) 10K type strain sequencing project: providing services to taxonomists for standard genome sequencing and annotation.</title>
        <authorList>
            <consortium name="The Broad Institute Genomics Platform"/>
            <consortium name="The Broad Institute Genome Sequencing Center for Infectious Disease"/>
            <person name="Wu L."/>
            <person name="Ma J."/>
        </authorList>
    </citation>
    <scope>NUCLEOTIDE SEQUENCE [LARGE SCALE GENOMIC DNA]</scope>
    <source>
        <strain evidence="9">NBRC 106396</strain>
    </source>
</reference>
<sequence length="154" mass="16850">MQTTIAVINGPNLNRLGLREPHIYGKKTLSGLEASLKKMESEMDVRLYFGQSNHEGDLIDWIHEAASKADGIVLNAGAFTHYSYAIRDAIASIDIPVIEVHISNVFAREPFRENSVIAPVVKGHISGLGVEGYELAVRALYSLKNTGGNEDEQS</sequence>
<feature type="binding site" evidence="7">
    <location>
        <begin position="102"/>
        <end position="103"/>
    </location>
    <ligand>
        <name>substrate</name>
    </ligand>
</feature>
<evidence type="ECO:0000256" key="6">
    <source>
        <dbReference type="ARBA" id="ARBA00023239"/>
    </source>
</evidence>
<dbReference type="HAMAP" id="MF_00169">
    <property type="entry name" value="AroQ"/>
    <property type="match status" value="1"/>
</dbReference>
<feature type="active site" description="Proton acceptor" evidence="7">
    <location>
        <position position="24"/>
    </location>
</feature>
<evidence type="ECO:0000256" key="1">
    <source>
        <dbReference type="ARBA" id="ARBA00001864"/>
    </source>
</evidence>
<dbReference type="GO" id="GO:0003855">
    <property type="term" value="F:3-dehydroquinate dehydratase activity"/>
    <property type="evidence" value="ECO:0007669"/>
    <property type="project" value="UniProtKB-EC"/>
</dbReference>
<feature type="binding site" evidence="7">
    <location>
        <position position="81"/>
    </location>
    <ligand>
        <name>substrate</name>
    </ligand>
</feature>
<comment type="function">
    <text evidence="7">Catalyzes a trans-dehydration via an enolate intermediate.</text>
</comment>
<dbReference type="PANTHER" id="PTHR21272">
    <property type="entry name" value="CATABOLIC 3-DEHYDROQUINASE"/>
    <property type="match status" value="1"/>
</dbReference>
<keyword evidence="9" id="KW-1185">Reference proteome</keyword>
<dbReference type="NCBIfam" id="NF003806">
    <property type="entry name" value="PRK05395.1-3"/>
    <property type="match status" value="1"/>
</dbReference>
<dbReference type="NCBIfam" id="NF003805">
    <property type="entry name" value="PRK05395.1-2"/>
    <property type="match status" value="1"/>
</dbReference>
<comment type="subunit">
    <text evidence="4 7">Homododecamer.</text>
</comment>
<dbReference type="PIRSF" id="PIRSF001399">
    <property type="entry name" value="DHquinase_II"/>
    <property type="match status" value="1"/>
</dbReference>
<evidence type="ECO:0000256" key="2">
    <source>
        <dbReference type="ARBA" id="ARBA00004902"/>
    </source>
</evidence>
<dbReference type="InterPro" id="IPR001874">
    <property type="entry name" value="DHquinase_II"/>
</dbReference>
<organism evidence="8 9">
    <name type="scientific">Fictibacillus iocasae</name>
    <dbReference type="NCBI Taxonomy" id="2715437"/>
    <lineage>
        <taxon>Bacteria</taxon>
        <taxon>Bacillati</taxon>
        <taxon>Bacillota</taxon>
        <taxon>Bacilli</taxon>
        <taxon>Bacillales</taxon>
        <taxon>Fictibacillaceae</taxon>
        <taxon>Fictibacillus</taxon>
    </lineage>
</organism>
<dbReference type="EC" id="4.2.1.10" evidence="5 7"/>
<feature type="binding site" evidence="7">
    <location>
        <position position="88"/>
    </location>
    <ligand>
        <name>substrate</name>
    </ligand>
</feature>
<proteinExistence type="inferred from homology"/>
<dbReference type="InterPro" id="IPR036441">
    <property type="entry name" value="DHquinase_II_sf"/>
</dbReference>
<dbReference type="RefSeq" id="WP_379745717.1">
    <property type="nucleotide sequence ID" value="NZ_JBHTCP010000003.1"/>
</dbReference>
<dbReference type="InterPro" id="IPR018509">
    <property type="entry name" value="DHquinase_II_CS"/>
</dbReference>
<dbReference type="Gene3D" id="3.40.50.9100">
    <property type="entry name" value="Dehydroquinase, class II"/>
    <property type="match status" value="1"/>
</dbReference>
<feature type="binding site" evidence="7">
    <location>
        <position position="112"/>
    </location>
    <ligand>
        <name>substrate</name>
    </ligand>
</feature>
<comment type="caution">
    <text evidence="8">The sequence shown here is derived from an EMBL/GenBank/DDBJ whole genome shotgun (WGS) entry which is preliminary data.</text>
</comment>
<keyword evidence="7" id="KW-0028">Amino-acid biosynthesis</keyword>
<protein>
    <recommendedName>
        <fullName evidence="5 7">3-dehydroquinate dehydratase</fullName>
        <shortName evidence="7">3-dehydroquinase</shortName>
        <ecNumber evidence="5 7">4.2.1.10</ecNumber>
    </recommendedName>
    <alternativeName>
        <fullName evidence="7">Type II DHQase</fullName>
    </alternativeName>
</protein>
<dbReference type="EMBL" id="JBHTCP010000003">
    <property type="protein sequence ID" value="MFC7370435.1"/>
    <property type="molecule type" value="Genomic_DNA"/>
</dbReference>
<evidence type="ECO:0000256" key="4">
    <source>
        <dbReference type="ARBA" id="ARBA00011193"/>
    </source>
</evidence>
<name>A0ABW2NID2_9BACL</name>
<dbReference type="PROSITE" id="PS01029">
    <property type="entry name" value="DEHYDROQUINASE_II"/>
    <property type="match status" value="1"/>
</dbReference>
<dbReference type="NCBIfam" id="TIGR01088">
    <property type="entry name" value="aroQ"/>
    <property type="match status" value="1"/>
</dbReference>
<evidence type="ECO:0000256" key="7">
    <source>
        <dbReference type="HAMAP-Rule" id="MF_00169"/>
    </source>
</evidence>
<gene>
    <name evidence="7 8" type="primary">aroQ</name>
    <name evidence="8" type="ORF">ACFQPF_01965</name>
</gene>
<comment type="pathway">
    <text evidence="2 7">Metabolic intermediate biosynthesis; chorismate biosynthesis; chorismate from D-erythrose 4-phosphate and phosphoenolpyruvate: step 3/7.</text>
</comment>
<comment type="catalytic activity">
    <reaction evidence="1 7">
        <text>3-dehydroquinate = 3-dehydroshikimate + H2O</text>
        <dbReference type="Rhea" id="RHEA:21096"/>
        <dbReference type="ChEBI" id="CHEBI:15377"/>
        <dbReference type="ChEBI" id="CHEBI:16630"/>
        <dbReference type="ChEBI" id="CHEBI:32364"/>
        <dbReference type="EC" id="4.2.1.10"/>
    </reaction>
</comment>
<dbReference type="PANTHER" id="PTHR21272:SF3">
    <property type="entry name" value="CATABOLIC 3-DEHYDROQUINASE"/>
    <property type="match status" value="1"/>
</dbReference>
<evidence type="ECO:0000256" key="3">
    <source>
        <dbReference type="ARBA" id="ARBA00011037"/>
    </source>
</evidence>
<dbReference type="NCBIfam" id="NF003807">
    <property type="entry name" value="PRK05395.1-4"/>
    <property type="match status" value="1"/>
</dbReference>